<reference evidence="5" key="2">
    <citation type="submission" date="2023-06" db="EMBL/GenBank/DDBJ databases">
        <authorList>
            <person name="Ma L."/>
            <person name="Liu K.-W."/>
            <person name="Li Z."/>
            <person name="Hsiao Y.-Y."/>
            <person name="Qi Y."/>
            <person name="Fu T."/>
            <person name="Tang G."/>
            <person name="Zhang D."/>
            <person name="Sun W.-H."/>
            <person name="Liu D.-K."/>
            <person name="Li Y."/>
            <person name="Chen G.-Z."/>
            <person name="Liu X.-D."/>
            <person name="Liao X.-Y."/>
            <person name="Jiang Y.-T."/>
            <person name="Yu X."/>
            <person name="Hao Y."/>
            <person name="Huang J."/>
            <person name="Zhao X.-W."/>
            <person name="Ke S."/>
            <person name="Chen Y.-Y."/>
            <person name="Wu W.-L."/>
            <person name="Hsu J.-L."/>
            <person name="Lin Y.-F."/>
            <person name="Huang M.-D."/>
            <person name="Li C.-Y."/>
            <person name="Huang L."/>
            <person name="Wang Z.-W."/>
            <person name="Zhao X."/>
            <person name="Zhong W.-Y."/>
            <person name="Peng D.-H."/>
            <person name="Ahmad S."/>
            <person name="Lan S."/>
            <person name="Zhang J.-S."/>
            <person name="Tsai W.-C."/>
            <person name="Van De Peer Y."/>
            <person name="Liu Z.-J."/>
        </authorList>
    </citation>
    <scope>NUCLEOTIDE SEQUENCE</scope>
    <source>
        <strain evidence="5">SCP</strain>
        <tissue evidence="5">Leaves</tissue>
    </source>
</reference>
<dbReference type="InterPro" id="IPR036514">
    <property type="entry name" value="SGNH_hydro_sf"/>
</dbReference>
<protein>
    <submittedName>
        <fullName evidence="5">GDSL esterase/lipase</fullName>
    </submittedName>
</protein>
<gene>
    <name evidence="5" type="ORF">QJS04_geneDACA001317</name>
</gene>
<feature type="signal peptide" evidence="4">
    <location>
        <begin position="1"/>
        <end position="26"/>
    </location>
</feature>
<reference evidence="5" key="1">
    <citation type="journal article" date="2023" name="Nat. Commun.">
        <title>Diploid and tetraploid genomes of Acorus and the evolution of monocots.</title>
        <authorList>
            <person name="Ma L."/>
            <person name="Liu K.W."/>
            <person name="Li Z."/>
            <person name="Hsiao Y.Y."/>
            <person name="Qi Y."/>
            <person name="Fu T."/>
            <person name="Tang G.D."/>
            <person name="Zhang D."/>
            <person name="Sun W.H."/>
            <person name="Liu D.K."/>
            <person name="Li Y."/>
            <person name="Chen G.Z."/>
            <person name="Liu X.D."/>
            <person name="Liao X.Y."/>
            <person name="Jiang Y.T."/>
            <person name="Yu X."/>
            <person name="Hao Y."/>
            <person name="Huang J."/>
            <person name="Zhao X.W."/>
            <person name="Ke S."/>
            <person name="Chen Y.Y."/>
            <person name="Wu W.L."/>
            <person name="Hsu J.L."/>
            <person name="Lin Y.F."/>
            <person name="Huang M.D."/>
            <person name="Li C.Y."/>
            <person name="Huang L."/>
            <person name="Wang Z.W."/>
            <person name="Zhao X."/>
            <person name="Zhong W.Y."/>
            <person name="Peng D.H."/>
            <person name="Ahmad S."/>
            <person name="Lan S."/>
            <person name="Zhang J.S."/>
            <person name="Tsai W.C."/>
            <person name="Van de Peer Y."/>
            <person name="Liu Z.J."/>
        </authorList>
    </citation>
    <scope>NUCLEOTIDE SEQUENCE</scope>
    <source>
        <strain evidence="5">SCP</strain>
    </source>
</reference>
<evidence type="ECO:0000313" key="5">
    <source>
        <dbReference type="EMBL" id="KAK1261374.1"/>
    </source>
</evidence>
<dbReference type="PANTHER" id="PTHR45648:SF180">
    <property type="entry name" value="OS04G0561800 PROTEIN"/>
    <property type="match status" value="1"/>
</dbReference>
<evidence type="ECO:0000256" key="2">
    <source>
        <dbReference type="ARBA" id="ARBA00022801"/>
    </source>
</evidence>
<comment type="caution">
    <text evidence="5">The sequence shown here is derived from an EMBL/GenBank/DDBJ whole genome shotgun (WGS) entry which is preliminary data.</text>
</comment>
<feature type="chain" id="PRO_5043552554" evidence="4">
    <location>
        <begin position="27"/>
        <end position="301"/>
    </location>
</feature>
<keyword evidence="6" id="KW-1185">Reference proteome</keyword>
<dbReference type="AlphaFoldDB" id="A0AAV9AAY2"/>
<dbReference type="InterPro" id="IPR001087">
    <property type="entry name" value="GDSL"/>
</dbReference>
<comment type="similarity">
    <text evidence="1">Belongs to the 'GDSL' lipolytic enzyme family.</text>
</comment>
<keyword evidence="3" id="KW-0443">Lipid metabolism</keyword>
<dbReference type="GO" id="GO:0016788">
    <property type="term" value="F:hydrolase activity, acting on ester bonds"/>
    <property type="evidence" value="ECO:0007669"/>
    <property type="project" value="InterPro"/>
</dbReference>
<dbReference type="Gene3D" id="3.40.50.1110">
    <property type="entry name" value="SGNH hydrolase"/>
    <property type="match status" value="1"/>
</dbReference>
<evidence type="ECO:0000256" key="3">
    <source>
        <dbReference type="ARBA" id="ARBA00022963"/>
    </source>
</evidence>
<proteinExistence type="inferred from homology"/>
<evidence type="ECO:0000256" key="4">
    <source>
        <dbReference type="SAM" id="SignalP"/>
    </source>
</evidence>
<name>A0AAV9AAY2_ACOGR</name>
<evidence type="ECO:0000256" key="1">
    <source>
        <dbReference type="ARBA" id="ARBA00008668"/>
    </source>
</evidence>
<dbReference type="InterPro" id="IPR051058">
    <property type="entry name" value="GDSL_Est/Lipase"/>
</dbReference>
<dbReference type="Pfam" id="PF00657">
    <property type="entry name" value="Lipase_GDSL"/>
    <property type="match status" value="1"/>
</dbReference>
<dbReference type="GO" id="GO:0016042">
    <property type="term" value="P:lipid catabolic process"/>
    <property type="evidence" value="ECO:0007669"/>
    <property type="project" value="UniProtKB-KW"/>
</dbReference>
<evidence type="ECO:0000313" key="6">
    <source>
        <dbReference type="Proteomes" id="UP001179952"/>
    </source>
</evidence>
<accession>A0AAV9AAY2</accession>
<organism evidence="5 6">
    <name type="scientific">Acorus gramineus</name>
    <name type="common">Dwarf sweet flag</name>
    <dbReference type="NCBI Taxonomy" id="55184"/>
    <lineage>
        <taxon>Eukaryota</taxon>
        <taxon>Viridiplantae</taxon>
        <taxon>Streptophyta</taxon>
        <taxon>Embryophyta</taxon>
        <taxon>Tracheophyta</taxon>
        <taxon>Spermatophyta</taxon>
        <taxon>Magnoliopsida</taxon>
        <taxon>Liliopsida</taxon>
        <taxon>Acoraceae</taxon>
        <taxon>Acorus</taxon>
    </lineage>
</organism>
<keyword evidence="2" id="KW-0378">Hydrolase</keyword>
<dbReference type="Proteomes" id="UP001179952">
    <property type="component" value="Unassembled WGS sequence"/>
</dbReference>
<dbReference type="PANTHER" id="PTHR45648">
    <property type="entry name" value="GDSL LIPASE/ACYLHYDROLASE FAMILY PROTEIN (AFU_ORTHOLOGUE AFUA_4G14700)"/>
    <property type="match status" value="1"/>
</dbReference>
<sequence>MDGLTTALLTFPLFLCVLSTAAVGAAVPPVYVFGDSTADVGTNNYLPGTSAKADFPHNGIDFPHRRPTGRFSNGYNGADFIDTSSKALTSPPVAPASSILPEAQSLLSMQLKQFAIVSSNISARVGVESADKLLSRSIFVISTGANDMIAFFARFGSVNTTQRDEFVATLISNYEDHITTLYKLGARKFAIVGVPKIGYCPSQRSVNPNGDCIKDLNVYASKFNKATEALMRKLCTTNERMKYSIGSTYQIVSSIMENPHKLGICSIPHKLTSKLAVEAFYTWSAPFVTPITFKELVEDDR</sequence>
<keyword evidence="4" id="KW-0732">Signal</keyword>
<keyword evidence="3" id="KW-0442">Lipid degradation</keyword>
<dbReference type="EMBL" id="JAUJYN010000010">
    <property type="protein sequence ID" value="KAK1261374.1"/>
    <property type="molecule type" value="Genomic_DNA"/>
</dbReference>